<dbReference type="STRING" id="418985.A0A1V9X014"/>
<feature type="region of interest" description="Disordered" evidence="3">
    <location>
        <begin position="1"/>
        <end position="20"/>
    </location>
</feature>
<keyword evidence="1 2" id="KW-0727">SH2 domain</keyword>
<protein>
    <submittedName>
        <fullName evidence="5">Tyrosine-protein kinase HTK16-like</fullName>
    </submittedName>
</protein>
<keyword evidence="5" id="KW-0418">Kinase</keyword>
<evidence type="ECO:0000313" key="6">
    <source>
        <dbReference type="Proteomes" id="UP000192247"/>
    </source>
</evidence>
<evidence type="ECO:0000256" key="3">
    <source>
        <dbReference type="SAM" id="MobiDB-lite"/>
    </source>
</evidence>
<dbReference type="GO" id="GO:0016477">
    <property type="term" value="P:cell migration"/>
    <property type="evidence" value="ECO:0007669"/>
    <property type="project" value="TreeGrafter"/>
</dbReference>
<dbReference type="SUPFAM" id="SSF55550">
    <property type="entry name" value="SH2 domain"/>
    <property type="match status" value="1"/>
</dbReference>
<dbReference type="Proteomes" id="UP000192247">
    <property type="component" value="Unassembled WGS sequence"/>
</dbReference>
<proteinExistence type="predicted"/>
<dbReference type="OrthoDB" id="346907at2759"/>
<dbReference type="GO" id="GO:0005737">
    <property type="term" value="C:cytoplasm"/>
    <property type="evidence" value="ECO:0007669"/>
    <property type="project" value="TreeGrafter"/>
</dbReference>
<dbReference type="EMBL" id="MNPL01031219">
    <property type="protein sequence ID" value="OQR66763.1"/>
    <property type="molecule type" value="Genomic_DNA"/>
</dbReference>
<keyword evidence="5" id="KW-0808">Transferase</keyword>
<dbReference type="PROSITE" id="PS50001">
    <property type="entry name" value="SH2"/>
    <property type="match status" value="1"/>
</dbReference>
<dbReference type="GO" id="GO:0035591">
    <property type="term" value="F:signaling adaptor activity"/>
    <property type="evidence" value="ECO:0007669"/>
    <property type="project" value="TreeGrafter"/>
</dbReference>
<dbReference type="AlphaFoldDB" id="A0A1V9X014"/>
<evidence type="ECO:0000259" key="4">
    <source>
        <dbReference type="PROSITE" id="PS50001"/>
    </source>
</evidence>
<dbReference type="PANTHER" id="PTHR19969">
    <property type="entry name" value="SH2-SH3 ADAPTOR PROTEIN-RELATED"/>
    <property type="match status" value="1"/>
</dbReference>
<dbReference type="PANTHER" id="PTHR19969:SF5">
    <property type="entry name" value="CRK-LIKE PROTEIN"/>
    <property type="match status" value="1"/>
</dbReference>
<dbReference type="InterPro" id="IPR036860">
    <property type="entry name" value="SH2_dom_sf"/>
</dbReference>
<dbReference type="GO" id="GO:0016301">
    <property type="term" value="F:kinase activity"/>
    <property type="evidence" value="ECO:0007669"/>
    <property type="project" value="UniProtKB-KW"/>
</dbReference>
<evidence type="ECO:0000256" key="2">
    <source>
        <dbReference type="PROSITE-ProRule" id="PRU00191"/>
    </source>
</evidence>
<dbReference type="InParanoid" id="A0A1V9X014"/>
<reference evidence="5 6" key="1">
    <citation type="journal article" date="2017" name="Gigascience">
        <title>Draft genome of the honey bee ectoparasitic mite, Tropilaelaps mercedesae, is shaped by the parasitic life history.</title>
        <authorList>
            <person name="Dong X."/>
            <person name="Armstrong S.D."/>
            <person name="Xia D."/>
            <person name="Makepeace B.L."/>
            <person name="Darby A.C."/>
            <person name="Kadowaki T."/>
        </authorList>
    </citation>
    <scope>NUCLEOTIDE SEQUENCE [LARGE SCALE GENOMIC DNA]</scope>
    <source>
        <strain evidence="5">Wuxi-XJTLU</strain>
    </source>
</reference>
<dbReference type="GO" id="GO:0030971">
    <property type="term" value="F:receptor tyrosine kinase binding"/>
    <property type="evidence" value="ECO:0007669"/>
    <property type="project" value="TreeGrafter"/>
</dbReference>
<dbReference type="Gene3D" id="3.30.505.10">
    <property type="entry name" value="SH2 domain"/>
    <property type="match status" value="1"/>
</dbReference>
<evidence type="ECO:0000313" key="5">
    <source>
        <dbReference type="EMBL" id="OQR66763.1"/>
    </source>
</evidence>
<name>A0A1V9X014_9ACAR</name>
<feature type="non-terminal residue" evidence="5">
    <location>
        <position position="91"/>
    </location>
</feature>
<keyword evidence="6" id="KW-1185">Reference proteome</keyword>
<dbReference type="InterPro" id="IPR000980">
    <property type="entry name" value="SH2"/>
</dbReference>
<comment type="caution">
    <text evidence="5">The sequence shown here is derived from an EMBL/GenBank/DDBJ whole genome shotgun (WGS) entry which is preliminary data.</text>
</comment>
<dbReference type="InterPro" id="IPR051184">
    <property type="entry name" value="Tyrosine-phos_adapter"/>
</dbReference>
<dbReference type="GO" id="GO:0007167">
    <property type="term" value="P:enzyme-linked receptor protein signaling pathway"/>
    <property type="evidence" value="ECO:0007669"/>
    <property type="project" value="TreeGrafter"/>
</dbReference>
<sequence length="91" mass="9985">MGDSNGSPPTASPPLTPELEYRVPQRMISSGARSLDESCQWFHGKMTRSEAEEVLRQNGGRNGQFLVRESGSSYGDFAISVVHEGSVVHYQ</sequence>
<organism evidence="5 6">
    <name type="scientific">Tropilaelaps mercedesae</name>
    <dbReference type="NCBI Taxonomy" id="418985"/>
    <lineage>
        <taxon>Eukaryota</taxon>
        <taxon>Metazoa</taxon>
        <taxon>Ecdysozoa</taxon>
        <taxon>Arthropoda</taxon>
        <taxon>Chelicerata</taxon>
        <taxon>Arachnida</taxon>
        <taxon>Acari</taxon>
        <taxon>Parasitiformes</taxon>
        <taxon>Mesostigmata</taxon>
        <taxon>Gamasina</taxon>
        <taxon>Dermanyssoidea</taxon>
        <taxon>Laelapidae</taxon>
        <taxon>Tropilaelaps</taxon>
    </lineage>
</organism>
<evidence type="ECO:0000256" key="1">
    <source>
        <dbReference type="ARBA" id="ARBA00022999"/>
    </source>
</evidence>
<dbReference type="Pfam" id="PF00017">
    <property type="entry name" value="SH2"/>
    <property type="match status" value="1"/>
</dbReference>
<dbReference type="PRINTS" id="PR00401">
    <property type="entry name" value="SH2DOMAIN"/>
</dbReference>
<gene>
    <name evidence="5" type="ORF">BIW11_13940</name>
</gene>
<feature type="domain" description="SH2" evidence="4">
    <location>
        <begin position="41"/>
        <end position="91"/>
    </location>
</feature>
<accession>A0A1V9X014</accession>